<name>A0A0L0BRW7_LUCCU</name>
<dbReference type="AlphaFoldDB" id="A0A0L0BRW7"/>
<dbReference type="PANTHER" id="PTHR15157:SF5">
    <property type="entry name" value="UV RADIATION RESISTANCE-ASSOCIATED GENE PROTEIN"/>
    <property type="match status" value="1"/>
</dbReference>
<protein>
    <submittedName>
        <fullName evidence="3">UV radiation resistance-associated gene protein</fullName>
    </submittedName>
</protein>
<feature type="compositionally biased region" description="Low complexity" evidence="2">
    <location>
        <begin position="120"/>
        <end position="129"/>
    </location>
</feature>
<feature type="region of interest" description="Disordered" evidence="2">
    <location>
        <begin position="113"/>
        <end position="138"/>
    </location>
</feature>
<dbReference type="PANTHER" id="PTHR15157">
    <property type="entry name" value="UV RADIATION RESISTANCE-ASSOCIATED GENE PROTEIN"/>
    <property type="match status" value="1"/>
</dbReference>
<feature type="region of interest" description="Disordered" evidence="2">
    <location>
        <begin position="675"/>
        <end position="715"/>
    </location>
</feature>
<keyword evidence="1" id="KW-0175">Coiled coil</keyword>
<dbReference type="Proteomes" id="UP000037069">
    <property type="component" value="Unassembled WGS sequence"/>
</dbReference>
<evidence type="ECO:0000313" key="4">
    <source>
        <dbReference type="Proteomes" id="UP000037069"/>
    </source>
</evidence>
<dbReference type="OMA" id="PRCREWL"/>
<evidence type="ECO:0000256" key="2">
    <source>
        <dbReference type="SAM" id="MobiDB-lite"/>
    </source>
</evidence>
<dbReference type="GO" id="GO:0000149">
    <property type="term" value="F:SNARE binding"/>
    <property type="evidence" value="ECO:0007669"/>
    <property type="project" value="TreeGrafter"/>
</dbReference>
<dbReference type="EMBL" id="JRES01001454">
    <property type="protein sequence ID" value="KNC22820.1"/>
    <property type="molecule type" value="Genomic_DNA"/>
</dbReference>
<sequence length="800" mass="92319">MNIRPRCREWLPLSTQQLRLRNLQAIQGVNIEIKTTTKANCSKASTETLLYYTLHDHPENEPFYQSEKVALRKHLHVKWAEIQCPEILKSNANCVCIKIWACIKKTDYVDNIKNDEEPSESGPEQQQQQTEDEKTTLLRTKKIKEPMSALTREFVKFQKLPRPSDALLFSWAIYFSGLIPLSQNTEVKCCENSLIFQMNDEYFASPELFNTECLRQQLALNYERYSASVPKCSIPTPDEFTINSPQVSRSSSPVAVDWQKDLLRMSKTRYVQLNCVRSEVRTSYDLMKLLRLQQLQRQRLQTQRESVEMTADIKRLSLRCITKEQLLRKPRTTSINSSSSSSASTASQYHSMGRTLSLLLAEQQHIDPHQLLRAQQLQQQVESLRSKQRLLQSAKETFSKRITQLRQQLNAATTSRQQLQTWLTSRRRKLHEDKLELENSLVQQLERRHRRRSVTQHVERVMSSLCLELRDIYPIARNRFGLYTICGVPFPTMDGYVLDTLNAQSVHISENITPMALSASLGYVAHLVEMISVVLNRPLRNPIIHEGSRTRIMDVIKDIPSYTSREFPLYSRSSIPTKPVKYAVNLLNQNISQLCFDICGIRCDMRATIDNLLNIFATFVQIEQNKSEIHSRTRTLTAKRLTIAEINNSNEVDGSHRLQNQQHHHHHLQLNNHNHQNDHQITSNNGEQDYSLSKSHSSVDMNHMMPPTTLMHHHHHHHNVPVFSLTADKLLHSSRISSQPIDIQDRSSVLITNQQRNCRSVGSYTDSEEEVCHSTPIQCFSNSDSNLTSLQSGVGHHHHI</sequence>
<proteinExistence type="predicted"/>
<evidence type="ECO:0000313" key="3">
    <source>
        <dbReference type="EMBL" id="KNC22820.1"/>
    </source>
</evidence>
<accession>A0A0L0BRW7</accession>
<dbReference type="GO" id="GO:0005768">
    <property type="term" value="C:endosome"/>
    <property type="evidence" value="ECO:0007669"/>
    <property type="project" value="TreeGrafter"/>
</dbReference>
<organism evidence="3 4">
    <name type="scientific">Lucilia cuprina</name>
    <name type="common">Green bottle fly</name>
    <name type="synonym">Australian sheep blowfly</name>
    <dbReference type="NCBI Taxonomy" id="7375"/>
    <lineage>
        <taxon>Eukaryota</taxon>
        <taxon>Metazoa</taxon>
        <taxon>Ecdysozoa</taxon>
        <taxon>Arthropoda</taxon>
        <taxon>Hexapoda</taxon>
        <taxon>Insecta</taxon>
        <taxon>Pterygota</taxon>
        <taxon>Neoptera</taxon>
        <taxon>Endopterygota</taxon>
        <taxon>Diptera</taxon>
        <taxon>Brachycera</taxon>
        <taxon>Muscomorpha</taxon>
        <taxon>Oestroidea</taxon>
        <taxon>Calliphoridae</taxon>
        <taxon>Luciliinae</taxon>
        <taxon>Lucilia</taxon>
    </lineage>
</organism>
<reference evidence="3 4" key="1">
    <citation type="journal article" date="2015" name="Nat. Commun.">
        <title>Lucilia cuprina genome unlocks parasitic fly biology to underpin future interventions.</title>
        <authorList>
            <person name="Anstead C.A."/>
            <person name="Korhonen P.K."/>
            <person name="Young N.D."/>
            <person name="Hall R.S."/>
            <person name="Jex A.R."/>
            <person name="Murali S.C."/>
            <person name="Hughes D.S."/>
            <person name="Lee S.F."/>
            <person name="Perry T."/>
            <person name="Stroehlein A.J."/>
            <person name="Ansell B.R."/>
            <person name="Breugelmans B."/>
            <person name="Hofmann A."/>
            <person name="Qu J."/>
            <person name="Dugan S."/>
            <person name="Lee S.L."/>
            <person name="Chao H."/>
            <person name="Dinh H."/>
            <person name="Han Y."/>
            <person name="Doddapaneni H.V."/>
            <person name="Worley K.C."/>
            <person name="Muzny D.M."/>
            <person name="Ioannidis P."/>
            <person name="Waterhouse R.M."/>
            <person name="Zdobnov E.M."/>
            <person name="James P.J."/>
            <person name="Bagnall N.H."/>
            <person name="Kotze A.C."/>
            <person name="Gibbs R.A."/>
            <person name="Richards S."/>
            <person name="Batterham P."/>
            <person name="Gasser R.B."/>
        </authorList>
    </citation>
    <scope>NUCLEOTIDE SEQUENCE [LARGE SCALE GENOMIC DNA]</scope>
    <source>
        <strain evidence="3 4">LS</strain>
        <tissue evidence="3">Full body</tissue>
    </source>
</reference>
<dbReference type="GO" id="GO:0000323">
    <property type="term" value="C:lytic vacuole"/>
    <property type="evidence" value="ECO:0007669"/>
    <property type="project" value="TreeGrafter"/>
</dbReference>
<feature type="compositionally biased region" description="Low complexity" evidence="2">
    <location>
        <begin position="701"/>
        <end position="710"/>
    </location>
</feature>
<gene>
    <name evidence="3" type="ORF">FF38_08019</name>
</gene>
<comment type="caution">
    <text evidence="3">The sequence shown here is derived from an EMBL/GenBank/DDBJ whole genome shotgun (WGS) entry which is preliminary data.</text>
</comment>
<dbReference type="GO" id="GO:0035493">
    <property type="term" value="P:SNARE complex assembly"/>
    <property type="evidence" value="ECO:0007669"/>
    <property type="project" value="TreeGrafter"/>
</dbReference>
<dbReference type="OrthoDB" id="72772at2759"/>
<dbReference type="STRING" id="7375.A0A0L0BRW7"/>
<keyword evidence="4" id="KW-1185">Reference proteome</keyword>
<feature type="compositionally biased region" description="Polar residues" evidence="2">
    <location>
        <begin position="681"/>
        <end position="700"/>
    </location>
</feature>
<evidence type="ECO:0000256" key="1">
    <source>
        <dbReference type="ARBA" id="ARBA00023054"/>
    </source>
</evidence>